<dbReference type="Proteomes" id="UP000075430">
    <property type="component" value="Unassembled WGS sequence"/>
</dbReference>
<organism evidence="2 3">
    <name type="scientific">Bacillus nakamurai</name>
    <dbReference type="NCBI Taxonomy" id="1793963"/>
    <lineage>
        <taxon>Bacteria</taxon>
        <taxon>Bacillati</taxon>
        <taxon>Bacillota</taxon>
        <taxon>Bacilli</taxon>
        <taxon>Bacillales</taxon>
        <taxon>Bacillaceae</taxon>
        <taxon>Bacillus</taxon>
    </lineage>
</organism>
<dbReference type="AlphaFoldDB" id="A0A150FDS4"/>
<feature type="region of interest" description="Disordered" evidence="1">
    <location>
        <begin position="62"/>
        <end position="90"/>
    </location>
</feature>
<protein>
    <submittedName>
        <fullName evidence="2">Uncharacterized protein</fullName>
    </submittedName>
</protein>
<name>A0A150FDS4_9BACI</name>
<comment type="caution">
    <text evidence="2">The sequence shown here is derived from an EMBL/GenBank/DDBJ whole genome shotgun (WGS) entry which is preliminary data.</text>
</comment>
<sequence length="90" mass="9396">MTAAPGMGVNVLFGTVELYNCAVIVTVEPTSDKAAVVLKYPAIEVIVPLLGAENAKLRSVPPAPVRSIAPPSDRNPCYGVSETDKTDSPD</sequence>
<dbReference type="EMBL" id="LSBA01000004">
    <property type="protein sequence ID" value="KXZ22705.1"/>
    <property type="molecule type" value="Genomic_DNA"/>
</dbReference>
<evidence type="ECO:0000313" key="3">
    <source>
        <dbReference type="Proteomes" id="UP000075430"/>
    </source>
</evidence>
<keyword evidence="3" id="KW-1185">Reference proteome</keyword>
<reference evidence="3" key="1">
    <citation type="submission" date="2016-02" db="EMBL/GenBank/DDBJ databases">
        <authorList>
            <person name="Dunlap C."/>
        </authorList>
    </citation>
    <scope>NUCLEOTIDE SEQUENCE [LARGE SCALE GENOMIC DNA]</scope>
    <source>
        <strain evidence="3">NRRL B-41092</strain>
    </source>
</reference>
<evidence type="ECO:0000256" key="1">
    <source>
        <dbReference type="SAM" id="MobiDB-lite"/>
    </source>
</evidence>
<evidence type="ECO:0000313" key="2">
    <source>
        <dbReference type="EMBL" id="KXZ22705.1"/>
    </source>
</evidence>
<accession>A0A150FDS4</accession>
<proteinExistence type="predicted"/>
<gene>
    <name evidence="2" type="ORF">AXI58_07985</name>
</gene>